<sequence>MTCGLGLGIFLVFWVQAERVGCFWTKEAQNLQNSNTHVGFPPPTVRLIKSGSYPQNQGRQGFSSPHMVQSSSSNTGPAVHTGSGPAVHTGSGPGLSTRSSAHVSQPALSSVRLVQSRPKSFSPRAKGPKAAKQSSDLIEEKQHKNQKNPSRGSKTPKKGKHSSKTESQQGSKKRNLINPGSLLSAAQALSKVASNIPFYHREVGSSSSLYDPVAPGHSVQTQTYARSPAKRLSSNRKSKATSVLPQTQDRRPPVGHEGGASPRSWPQTYKISRGPAVPRSSIKGTPVQSFATVYQIPEHFGGFGIRRLRKPAQNQVTVSKLQTPTAAPQQKPFSPQSGYPEVRWTRVKI</sequence>
<feature type="signal peptide" evidence="2">
    <location>
        <begin position="1"/>
        <end position="17"/>
    </location>
</feature>
<dbReference type="RefSeq" id="XP_013868979.1">
    <property type="nucleotide sequence ID" value="XM_014013525.1"/>
</dbReference>
<keyword evidence="3" id="KW-1185">Reference proteome</keyword>
<gene>
    <name evidence="4 5" type="primary">LOC106521105</name>
</gene>
<reference evidence="4 5" key="1">
    <citation type="submission" date="2025-04" db="UniProtKB">
        <authorList>
            <consortium name="RefSeq"/>
        </authorList>
    </citation>
    <scope>IDENTIFICATION</scope>
</reference>
<proteinExistence type="predicted"/>
<organism evidence="3 4">
    <name type="scientific">Austrofundulus limnaeus</name>
    <name type="common">Annual killifish</name>
    <dbReference type="NCBI Taxonomy" id="52670"/>
    <lineage>
        <taxon>Eukaryota</taxon>
        <taxon>Metazoa</taxon>
        <taxon>Chordata</taxon>
        <taxon>Craniata</taxon>
        <taxon>Vertebrata</taxon>
        <taxon>Euteleostomi</taxon>
        <taxon>Actinopterygii</taxon>
        <taxon>Neopterygii</taxon>
        <taxon>Teleostei</taxon>
        <taxon>Neoteleostei</taxon>
        <taxon>Acanthomorphata</taxon>
        <taxon>Ovalentaria</taxon>
        <taxon>Atherinomorphae</taxon>
        <taxon>Cyprinodontiformes</taxon>
        <taxon>Rivulidae</taxon>
        <taxon>Austrofundulus</taxon>
    </lineage>
</organism>
<dbReference type="RefSeq" id="XP_013868980.1">
    <property type="nucleotide sequence ID" value="XM_014013526.1"/>
</dbReference>
<feature type="region of interest" description="Disordered" evidence="1">
    <location>
        <begin position="205"/>
        <end position="283"/>
    </location>
</feature>
<feature type="region of interest" description="Disordered" evidence="1">
    <location>
        <begin position="314"/>
        <end position="349"/>
    </location>
</feature>
<evidence type="ECO:0000313" key="5">
    <source>
        <dbReference type="RefSeq" id="XP_013868980.1"/>
    </source>
</evidence>
<evidence type="ECO:0000313" key="3">
    <source>
        <dbReference type="Proteomes" id="UP000192220"/>
    </source>
</evidence>
<feature type="chain" id="PRO_5014289881" evidence="2">
    <location>
        <begin position="18"/>
        <end position="349"/>
    </location>
</feature>
<accession>A0A2I4BML9</accession>
<feature type="compositionally biased region" description="Polar residues" evidence="1">
    <location>
        <begin position="94"/>
        <end position="108"/>
    </location>
</feature>
<evidence type="ECO:0000256" key="2">
    <source>
        <dbReference type="SAM" id="SignalP"/>
    </source>
</evidence>
<evidence type="ECO:0000256" key="1">
    <source>
        <dbReference type="SAM" id="MobiDB-lite"/>
    </source>
</evidence>
<feature type="compositionally biased region" description="Polar residues" evidence="1">
    <location>
        <begin position="314"/>
        <end position="337"/>
    </location>
</feature>
<dbReference type="Proteomes" id="UP000192220">
    <property type="component" value="Unplaced"/>
</dbReference>
<feature type="compositionally biased region" description="Polar residues" evidence="1">
    <location>
        <begin position="52"/>
        <end position="76"/>
    </location>
</feature>
<dbReference type="KEGG" id="alim:106521105"/>
<name>A0A2I4BML9_AUSLI</name>
<dbReference type="OrthoDB" id="8804750at2759"/>
<protein>
    <submittedName>
        <fullName evidence="4">Uncharacterized protein LOC106521105 isoform X1</fullName>
    </submittedName>
    <submittedName>
        <fullName evidence="5">Uncharacterized protein LOC106521105 isoform X2</fullName>
    </submittedName>
</protein>
<evidence type="ECO:0000313" key="4">
    <source>
        <dbReference type="RefSeq" id="XP_013868979.1"/>
    </source>
</evidence>
<dbReference type="GeneID" id="106521105"/>
<feature type="region of interest" description="Disordered" evidence="1">
    <location>
        <begin position="33"/>
        <end position="177"/>
    </location>
</feature>
<keyword evidence="2" id="KW-0732">Signal</keyword>
<dbReference type="AlphaFoldDB" id="A0A2I4BML9"/>